<evidence type="ECO:0000256" key="5">
    <source>
        <dbReference type="ARBA" id="ARBA00022960"/>
    </source>
</evidence>
<proteinExistence type="inferred from homology"/>
<dbReference type="Pfam" id="PF08245">
    <property type="entry name" value="Mur_ligase_M"/>
    <property type="match status" value="1"/>
</dbReference>
<evidence type="ECO:0000259" key="10">
    <source>
        <dbReference type="Pfam" id="PF01225"/>
    </source>
</evidence>
<dbReference type="GO" id="GO:0009252">
    <property type="term" value="P:peptidoglycan biosynthetic process"/>
    <property type="evidence" value="ECO:0007669"/>
    <property type="project" value="UniProtKB-KW"/>
</dbReference>
<dbReference type="STRING" id="1747903.ASR47_1003156"/>
<dbReference type="InterPro" id="IPR005757">
    <property type="entry name" value="Mpl"/>
</dbReference>
<comment type="catalytic activity">
    <reaction evidence="9">
        <text>UDP-N-acetyl-alpha-D-muramate + L-alanyl-gamma-D-glutamyl-meso-2,6-diaminopimelate + ATP = UDP-N-acetyl-alpha-D-muramoyl-L-alanyl-gamma-D-glutamyl-meso-2,6-diaminopimelate + ADP + phosphate + H(+)</text>
        <dbReference type="Rhea" id="RHEA:29563"/>
        <dbReference type="ChEBI" id="CHEBI:15378"/>
        <dbReference type="ChEBI" id="CHEBI:30616"/>
        <dbReference type="ChEBI" id="CHEBI:43474"/>
        <dbReference type="ChEBI" id="CHEBI:61401"/>
        <dbReference type="ChEBI" id="CHEBI:70757"/>
        <dbReference type="ChEBI" id="CHEBI:83905"/>
        <dbReference type="ChEBI" id="CHEBI:456216"/>
        <dbReference type="EC" id="6.3.2.45"/>
    </reaction>
</comment>
<evidence type="ECO:0000256" key="4">
    <source>
        <dbReference type="ARBA" id="ARBA00022840"/>
    </source>
</evidence>
<dbReference type="Pfam" id="PF01225">
    <property type="entry name" value="Mur_ligase"/>
    <property type="match status" value="1"/>
</dbReference>
<dbReference type="Pfam" id="PF02875">
    <property type="entry name" value="Mur_ligase_C"/>
    <property type="match status" value="1"/>
</dbReference>
<keyword evidence="4 9" id="KW-0067">ATP-binding</keyword>
<dbReference type="GO" id="GO:0051301">
    <property type="term" value="P:cell division"/>
    <property type="evidence" value="ECO:0007669"/>
    <property type="project" value="UniProtKB-KW"/>
</dbReference>
<keyword evidence="5 9" id="KW-0133">Cell shape</keyword>
<accession>A0A1A7BVA5</accession>
<dbReference type="PANTHER" id="PTHR43445:SF5">
    <property type="entry name" value="UDP-N-ACETYLMURAMATE--L-ALANYL-GAMMA-D-GLUTAMYL-MESO-2,6-DIAMINOHEPTANDIOATE LIGASE"/>
    <property type="match status" value="1"/>
</dbReference>
<dbReference type="AlphaFoldDB" id="A0A1A7BVA5"/>
<keyword evidence="14" id="KW-1185">Reference proteome</keyword>
<dbReference type="SUPFAM" id="SSF53244">
    <property type="entry name" value="MurD-like peptide ligases, peptide-binding domain"/>
    <property type="match status" value="1"/>
</dbReference>
<feature type="domain" description="Mur ligase N-terminal catalytic" evidence="10">
    <location>
        <begin position="29"/>
        <end position="127"/>
    </location>
</feature>
<dbReference type="Gene3D" id="3.90.190.20">
    <property type="entry name" value="Mur ligase, C-terminal domain"/>
    <property type="match status" value="1"/>
</dbReference>
<evidence type="ECO:0000259" key="11">
    <source>
        <dbReference type="Pfam" id="PF02875"/>
    </source>
</evidence>
<dbReference type="PATRIC" id="fig|1747903.4.peg.1013"/>
<comment type="function">
    <text evidence="9">Reutilizes the intact tripeptide L-alanyl-gamma-D-glutamyl-meso-diaminopimelate by linking it to UDP-N-acetylmuramate.</text>
</comment>
<dbReference type="UniPathway" id="UPA00544"/>
<dbReference type="GO" id="GO:0008360">
    <property type="term" value="P:regulation of cell shape"/>
    <property type="evidence" value="ECO:0007669"/>
    <property type="project" value="UniProtKB-KW"/>
</dbReference>
<dbReference type="GO" id="GO:0106418">
    <property type="term" value="F:UDP-N-acetylmuramate-L-alanyl-gamma-D-glutamyl-meso-2,6-diaminoheptanedioate ligase activity"/>
    <property type="evidence" value="ECO:0007669"/>
    <property type="project" value="UniProtKB-EC"/>
</dbReference>
<dbReference type="SUPFAM" id="SSF53623">
    <property type="entry name" value="MurD-like peptide ligases, catalytic domain"/>
    <property type="match status" value="1"/>
</dbReference>
<keyword evidence="8 9" id="KW-0961">Cell wall biogenesis/degradation</keyword>
<evidence type="ECO:0000313" key="13">
    <source>
        <dbReference type="EMBL" id="OBV37496.1"/>
    </source>
</evidence>
<evidence type="ECO:0000256" key="2">
    <source>
        <dbReference type="ARBA" id="ARBA00022618"/>
    </source>
</evidence>
<evidence type="ECO:0000256" key="7">
    <source>
        <dbReference type="ARBA" id="ARBA00023306"/>
    </source>
</evidence>
<keyword evidence="3 9" id="KW-0547">Nucleotide-binding</keyword>
<dbReference type="GO" id="GO:0009254">
    <property type="term" value="P:peptidoglycan turnover"/>
    <property type="evidence" value="ECO:0007669"/>
    <property type="project" value="UniProtKB-UniRule"/>
</dbReference>
<dbReference type="NCBIfam" id="TIGR01081">
    <property type="entry name" value="mpl"/>
    <property type="match status" value="1"/>
</dbReference>
<comment type="similarity">
    <text evidence="9">Belongs to the MurCDEF family. Mpl subfamily.</text>
</comment>
<feature type="domain" description="Mur ligase central" evidence="12">
    <location>
        <begin position="135"/>
        <end position="324"/>
    </location>
</feature>
<dbReference type="GO" id="GO:0071555">
    <property type="term" value="P:cell wall organization"/>
    <property type="evidence" value="ECO:0007669"/>
    <property type="project" value="UniProtKB-KW"/>
</dbReference>
<keyword evidence="7 9" id="KW-0131">Cell cycle</keyword>
<dbReference type="InterPro" id="IPR036565">
    <property type="entry name" value="Mur-like_cat_sf"/>
</dbReference>
<evidence type="ECO:0000259" key="12">
    <source>
        <dbReference type="Pfam" id="PF08245"/>
    </source>
</evidence>
<evidence type="ECO:0000256" key="3">
    <source>
        <dbReference type="ARBA" id="ARBA00022741"/>
    </source>
</evidence>
<dbReference type="Gene3D" id="3.40.50.720">
    <property type="entry name" value="NAD(P)-binding Rossmann-like Domain"/>
    <property type="match status" value="1"/>
</dbReference>
<comment type="pathway">
    <text evidence="9">Cell wall biogenesis; peptidoglycan recycling.</text>
</comment>
<evidence type="ECO:0000256" key="8">
    <source>
        <dbReference type="ARBA" id="ARBA00023316"/>
    </source>
</evidence>
<keyword evidence="9" id="KW-0460">Magnesium</keyword>
<dbReference type="EC" id="6.3.2.45" evidence="9"/>
<organism evidence="13 14">
    <name type="scientific">Janthinobacterium psychrotolerans</name>
    <dbReference type="NCBI Taxonomy" id="1747903"/>
    <lineage>
        <taxon>Bacteria</taxon>
        <taxon>Pseudomonadati</taxon>
        <taxon>Pseudomonadota</taxon>
        <taxon>Betaproteobacteria</taxon>
        <taxon>Burkholderiales</taxon>
        <taxon>Oxalobacteraceae</taxon>
        <taxon>Janthinobacterium</taxon>
    </lineage>
</organism>
<dbReference type="InterPro" id="IPR000713">
    <property type="entry name" value="Mur_ligase_N"/>
</dbReference>
<keyword evidence="1 9" id="KW-0436">Ligase</keyword>
<dbReference type="SUPFAM" id="SSF51984">
    <property type="entry name" value="MurCD N-terminal domain"/>
    <property type="match status" value="1"/>
</dbReference>
<reference evidence="13 14" key="1">
    <citation type="submission" date="2016-04" db="EMBL/GenBank/DDBJ databases">
        <title>Draft genome sequence of Janthinobacterium psychrotolerans sp. nov., isolated from freshwater sediments in Denmark.</title>
        <authorList>
            <person name="Gong X."/>
            <person name="Skrivergaard S."/>
            <person name="Korsgaard B.S."/>
            <person name="Schreiber L."/>
            <person name="Marshall I.P."/>
            <person name="Finster K."/>
            <person name="Schramm A."/>
        </authorList>
    </citation>
    <scope>NUCLEOTIDE SEQUENCE [LARGE SCALE GENOMIC DNA]</scope>
    <source>
        <strain evidence="13 14">S3-2</strain>
    </source>
</reference>
<protein>
    <recommendedName>
        <fullName evidence="9">UDP-N-acetylmuramate--L-alanyl-gamma-D-glutamyl-meso-2,6-diaminoheptandioate ligase</fullName>
        <ecNumber evidence="9">6.3.2.45</ecNumber>
    </recommendedName>
    <alternativeName>
        <fullName evidence="9">Murein peptide ligase</fullName>
    </alternativeName>
    <alternativeName>
        <fullName evidence="9">UDP-N-acetylmuramate:L-alanyl-gamma-D-glutamyl-meso-diaminopimelate ligase</fullName>
    </alternativeName>
</protein>
<evidence type="ECO:0000256" key="9">
    <source>
        <dbReference type="HAMAP-Rule" id="MF_02020"/>
    </source>
</evidence>
<dbReference type="HAMAP" id="MF_02020">
    <property type="entry name" value="Mpl"/>
    <property type="match status" value="1"/>
</dbReference>
<dbReference type="InterPro" id="IPR013221">
    <property type="entry name" value="Mur_ligase_cen"/>
</dbReference>
<keyword evidence="2 9" id="KW-0132">Cell division</keyword>
<name>A0A1A7BVA5_9BURK</name>
<dbReference type="PANTHER" id="PTHR43445">
    <property type="entry name" value="UDP-N-ACETYLMURAMATE--L-ALANINE LIGASE-RELATED"/>
    <property type="match status" value="1"/>
</dbReference>
<keyword evidence="6 9" id="KW-0573">Peptidoglycan synthesis</keyword>
<feature type="binding site" evidence="9">
    <location>
        <begin position="137"/>
        <end position="143"/>
    </location>
    <ligand>
        <name>ATP</name>
        <dbReference type="ChEBI" id="CHEBI:30616"/>
    </ligand>
</feature>
<comment type="cofactor">
    <cofactor evidence="9">
        <name>Mg(2+)</name>
        <dbReference type="ChEBI" id="CHEBI:18420"/>
    </cofactor>
</comment>
<evidence type="ECO:0000256" key="6">
    <source>
        <dbReference type="ARBA" id="ARBA00022984"/>
    </source>
</evidence>
<sequence length="485" mass="52451">MASVKIPYLTFVPYINKHALRVLRTDHMHIHILGICGTFMGGLAVLAKEAGHKVTGCDANVYPPMSTQLEAQGIELIQGFDPKQTELNPDLYVIGNVVSRGNPLVEEILNRSLPYVSGPQWIGEHILRNKWVLAVAGTHGKTTTSAMLAWILEDAGYAPGFLIGGVPMNFGISARLSGTIDGKSAESDFFVIEADEYDTAFFDKRSKFVHYHAKTAVMNNLEYDHADIFPDLHAIETQFHHLVRTVPGIGRLIVNGDEASLQRVLARGCWSEQESFGQDADWQLTEQDNGSFDVLFKGKHEGHVAWSLTGKHNRSNALAAIACARHVGVPIAQACVSLATFDSVKRRMEVRGVVDNITVYDDFAHHPTAIATTVGGLRQKIGKSGRILAVLEPRSNTMKLGAMKDALPGSLKDADLVFGFGSRQALGWSLGDALAPLGKIASAYEEIDALVAAVAAAARPGDQIIVMSNGGFGGVHQKLLEALGR</sequence>
<dbReference type="Proteomes" id="UP000092713">
    <property type="component" value="Unassembled WGS sequence"/>
</dbReference>
<evidence type="ECO:0000256" key="1">
    <source>
        <dbReference type="ARBA" id="ARBA00022598"/>
    </source>
</evidence>
<comment type="caution">
    <text evidence="13">The sequence shown here is derived from an EMBL/GenBank/DDBJ whole genome shotgun (WGS) entry which is preliminary data.</text>
</comment>
<dbReference type="InterPro" id="IPR050061">
    <property type="entry name" value="MurCDEF_pg_biosynth"/>
</dbReference>
<feature type="domain" description="Mur ligase C-terminal" evidence="11">
    <location>
        <begin position="346"/>
        <end position="470"/>
    </location>
</feature>
<dbReference type="EMBL" id="LOCQ01000060">
    <property type="protein sequence ID" value="OBV37496.1"/>
    <property type="molecule type" value="Genomic_DNA"/>
</dbReference>
<gene>
    <name evidence="9" type="primary">mpl</name>
    <name evidence="13" type="ORF">ASR47_1003156</name>
</gene>
<dbReference type="InterPro" id="IPR004101">
    <property type="entry name" value="Mur_ligase_C"/>
</dbReference>
<dbReference type="InterPro" id="IPR036615">
    <property type="entry name" value="Mur_ligase_C_dom_sf"/>
</dbReference>
<dbReference type="GO" id="GO:0005524">
    <property type="term" value="F:ATP binding"/>
    <property type="evidence" value="ECO:0007669"/>
    <property type="project" value="UniProtKB-UniRule"/>
</dbReference>
<dbReference type="Gene3D" id="3.40.1190.10">
    <property type="entry name" value="Mur-like, catalytic domain"/>
    <property type="match status" value="1"/>
</dbReference>
<evidence type="ECO:0000313" key="14">
    <source>
        <dbReference type="Proteomes" id="UP000092713"/>
    </source>
</evidence>